<sequence length="66" mass="6911">MAWAYMSSSFKATMSGLSDPKFGGLRFTFATSNGEMRLALLIFLGPKGIGIVAAPSVGEGRGPNQN</sequence>
<organism evidence="1 2">
    <name type="scientific">Liquidambar formosana</name>
    <name type="common">Formosan gum</name>
    <dbReference type="NCBI Taxonomy" id="63359"/>
    <lineage>
        <taxon>Eukaryota</taxon>
        <taxon>Viridiplantae</taxon>
        <taxon>Streptophyta</taxon>
        <taxon>Embryophyta</taxon>
        <taxon>Tracheophyta</taxon>
        <taxon>Spermatophyta</taxon>
        <taxon>Magnoliopsida</taxon>
        <taxon>eudicotyledons</taxon>
        <taxon>Gunneridae</taxon>
        <taxon>Pentapetalae</taxon>
        <taxon>Saxifragales</taxon>
        <taxon>Altingiaceae</taxon>
        <taxon>Liquidambar</taxon>
    </lineage>
</organism>
<keyword evidence="2" id="KW-1185">Reference proteome</keyword>
<dbReference type="AlphaFoldDB" id="A0AAP0RGP8"/>
<gene>
    <name evidence="1" type="ORF">L1049_006125</name>
</gene>
<dbReference type="EMBL" id="JBBPBK010000010">
    <property type="protein sequence ID" value="KAK9276590.1"/>
    <property type="molecule type" value="Genomic_DNA"/>
</dbReference>
<reference evidence="1 2" key="1">
    <citation type="journal article" date="2024" name="Plant J.">
        <title>Genome sequences and population genomics reveal climatic adaptation and genomic divergence between two closely related sweetgum species.</title>
        <authorList>
            <person name="Xu W.Q."/>
            <person name="Ren C.Q."/>
            <person name="Zhang X.Y."/>
            <person name="Comes H.P."/>
            <person name="Liu X.H."/>
            <person name="Li Y.G."/>
            <person name="Kettle C.J."/>
            <person name="Jalonen R."/>
            <person name="Gaisberger H."/>
            <person name="Ma Y.Z."/>
            <person name="Qiu Y.X."/>
        </authorList>
    </citation>
    <scope>NUCLEOTIDE SEQUENCE [LARGE SCALE GENOMIC DNA]</scope>
    <source>
        <strain evidence="1">Hangzhou</strain>
    </source>
</reference>
<accession>A0AAP0RGP8</accession>
<proteinExistence type="predicted"/>
<name>A0AAP0RGP8_LIQFO</name>
<dbReference type="Proteomes" id="UP001415857">
    <property type="component" value="Unassembled WGS sequence"/>
</dbReference>
<evidence type="ECO:0000313" key="2">
    <source>
        <dbReference type="Proteomes" id="UP001415857"/>
    </source>
</evidence>
<protein>
    <submittedName>
        <fullName evidence="1">Uncharacterized protein</fullName>
    </submittedName>
</protein>
<evidence type="ECO:0000313" key="1">
    <source>
        <dbReference type="EMBL" id="KAK9276590.1"/>
    </source>
</evidence>
<comment type="caution">
    <text evidence="1">The sequence shown here is derived from an EMBL/GenBank/DDBJ whole genome shotgun (WGS) entry which is preliminary data.</text>
</comment>